<keyword evidence="3" id="KW-0677">Repeat</keyword>
<dbReference type="InterPro" id="IPR057444">
    <property type="entry name" value="Znf-CCCH_AtC3H23-like"/>
</dbReference>
<dbReference type="PANTHER" id="PTHR14493">
    <property type="entry name" value="UNKEMPT FAMILY MEMBER"/>
    <property type="match status" value="1"/>
</dbReference>
<evidence type="ECO:0000256" key="7">
    <source>
        <dbReference type="ARBA" id="ARBA00023043"/>
    </source>
</evidence>
<feature type="compositionally biased region" description="Polar residues" evidence="12">
    <location>
        <begin position="420"/>
        <end position="441"/>
    </location>
</feature>
<comment type="function">
    <text evidence="10">Involved in salt stress response. May positively modulate plant tolerance to salt stress.</text>
</comment>
<keyword evidence="9" id="KW-0539">Nucleus</keyword>
<dbReference type="InterPro" id="IPR036770">
    <property type="entry name" value="Ankyrin_rpt-contain_sf"/>
</dbReference>
<keyword evidence="2 11" id="KW-0479">Metal-binding</keyword>
<dbReference type="GO" id="GO:0008270">
    <property type="term" value="F:zinc ion binding"/>
    <property type="evidence" value="ECO:0007669"/>
    <property type="project" value="UniProtKB-KW"/>
</dbReference>
<dbReference type="InterPro" id="IPR002110">
    <property type="entry name" value="Ankyrin_rpt"/>
</dbReference>
<dbReference type="SUPFAM" id="SSF48403">
    <property type="entry name" value="Ankyrin repeat"/>
    <property type="match status" value="1"/>
</dbReference>
<dbReference type="Gene3D" id="3.30.1370.210">
    <property type="match status" value="1"/>
</dbReference>
<keyword evidence="6" id="KW-0346">Stress response</keyword>
<dbReference type="PROSITE" id="PS50103">
    <property type="entry name" value="ZF_C3H1"/>
    <property type="match status" value="1"/>
</dbReference>
<dbReference type="Pfam" id="PF25512">
    <property type="entry name" value="zf-CCCH_AtC3H23"/>
    <property type="match status" value="1"/>
</dbReference>
<evidence type="ECO:0000256" key="4">
    <source>
        <dbReference type="ARBA" id="ARBA00022771"/>
    </source>
</evidence>
<dbReference type="GO" id="GO:0005634">
    <property type="term" value="C:nucleus"/>
    <property type="evidence" value="ECO:0007669"/>
    <property type="project" value="UniProtKB-SubCell"/>
</dbReference>
<proteinExistence type="predicted"/>
<dbReference type="FunFam" id="1.25.40.20:FF:000496">
    <property type="entry name" value="Zinc finger CCCH domain-containing protein 29"/>
    <property type="match status" value="1"/>
</dbReference>
<dbReference type="SMART" id="SM00356">
    <property type="entry name" value="ZnF_C3H1"/>
    <property type="match status" value="2"/>
</dbReference>
<accession>A0A1J3K530</accession>
<organism evidence="14">
    <name type="scientific">Noccaea caerulescens</name>
    <name type="common">Alpine penny-cress</name>
    <name type="synonym">Thlaspi caerulescens</name>
    <dbReference type="NCBI Taxonomy" id="107243"/>
    <lineage>
        <taxon>Eukaryota</taxon>
        <taxon>Viridiplantae</taxon>
        <taxon>Streptophyta</taxon>
        <taxon>Embryophyta</taxon>
        <taxon>Tracheophyta</taxon>
        <taxon>Spermatophyta</taxon>
        <taxon>Magnoliopsida</taxon>
        <taxon>eudicotyledons</taxon>
        <taxon>Gunneridae</taxon>
        <taxon>Pentapetalae</taxon>
        <taxon>rosids</taxon>
        <taxon>malvids</taxon>
        <taxon>Brassicales</taxon>
        <taxon>Brassicaceae</taxon>
        <taxon>Coluteocarpeae</taxon>
        <taxon>Noccaea</taxon>
    </lineage>
</organism>
<keyword evidence="4 11" id="KW-0863">Zinc-finger</keyword>
<dbReference type="InterPro" id="IPR045234">
    <property type="entry name" value="Unkempt-like"/>
</dbReference>
<dbReference type="EMBL" id="GEVM01006135">
    <property type="protein sequence ID" value="JAU99803.1"/>
    <property type="molecule type" value="Transcribed_RNA"/>
</dbReference>
<dbReference type="AlphaFoldDB" id="A0A1J3K530"/>
<evidence type="ECO:0000256" key="9">
    <source>
        <dbReference type="ARBA" id="ARBA00023242"/>
    </source>
</evidence>
<evidence type="ECO:0000256" key="3">
    <source>
        <dbReference type="ARBA" id="ARBA00022737"/>
    </source>
</evidence>
<evidence type="ECO:0000256" key="11">
    <source>
        <dbReference type="PROSITE-ProRule" id="PRU00723"/>
    </source>
</evidence>
<evidence type="ECO:0000256" key="1">
    <source>
        <dbReference type="ARBA" id="ARBA00004123"/>
    </source>
</evidence>
<sequence length="577" mass="63845">MCSGPKSNLCSSKTLTETELKKEETMGLLEFAACDDLQSFKREIEERGLDLDEPGLWYCRRLGSKKKMGLEERTPLMVAAMYGSIKVLSFIISSGKSDVNRACGEERVTALHCAVAGCSVNMIEVIKSLLDGSALANSVDANGNQPFDLFVRVSRFVATPRRKAVELLLRGGGMINEGIEEEEIKIVSKYPADASLPDINEGVYGSDEFRMYSFKVKPCSRAYSHDWTECAFVHPGENARRRDPRKYPYTCVPCPEFRKGSCPKGDSCEYAHGVFESWLHPAQYKTRLCKDETGCARKVCFFAHRREEMRPVNASTGSAAVSQSPFSSLEMMMPAGLSPLAYSSSGVSTPPVSPMASSPRNGGSWQNRVNTLTPPALQLNGGSRLKSTLSARDMDIVDMEMEMRLRGFNNVEETFGSYVSSSRSQNMNQHYPSSPVRQQQPPHHGFESSAAAAVAAVMNARSSAFAKRSLSFKPAAQTAAQQSNLSDWGSPSGKLEWGMQGEELNKMRRSVSFGIHGNNNNNNSNAARDYRNEPDVSWVNSLVKDNVVSERGFGMNERVRIMSWAEQMYRDKEQTVA</sequence>
<dbReference type="GO" id="GO:0003677">
    <property type="term" value="F:DNA binding"/>
    <property type="evidence" value="ECO:0007669"/>
    <property type="project" value="UniProtKB-KW"/>
</dbReference>
<evidence type="ECO:0000256" key="10">
    <source>
        <dbReference type="ARBA" id="ARBA00057637"/>
    </source>
</evidence>
<dbReference type="Pfam" id="PF12796">
    <property type="entry name" value="Ank_2"/>
    <property type="match status" value="1"/>
</dbReference>
<dbReference type="PANTHER" id="PTHR14493:SF86">
    <property type="entry name" value="ZINC FINGER CCCH DOMAIN-CONTAINING PROTEIN 47"/>
    <property type="match status" value="1"/>
</dbReference>
<evidence type="ECO:0000259" key="13">
    <source>
        <dbReference type="PROSITE" id="PS50103"/>
    </source>
</evidence>
<dbReference type="Gene3D" id="1.25.40.20">
    <property type="entry name" value="Ankyrin repeat-containing domain"/>
    <property type="match status" value="1"/>
</dbReference>
<evidence type="ECO:0000256" key="6">
    <source>
        <dbReference type="ARBA" id="ARBA00023016"/>
    </source>
</evidence>
<feature type="zinc finger region" description="C3H1-type" evidence="11">
    <location>
        <begin position="248"/>
        <end position="275"/>
    </location>
</feature>
<dbReference type="Pfam" id="PF00642">
    <property type="entry name" value="zf-CCCH"/>
    <property type="match status" value="1"/>
</dbReference>
<evidence type="ECO:0000313" key="14">
    <source>
        <dbReference type="EMBL" id="JAU99803.1"/>
    </source>
</evidence>
<dbReference type="GO" id="GO:0006355">
    <property type="term" value="P:regulation of DNA-templated transcription"/>
    <property type="evidence" value="ECO:0007669"/>
    <property type="project" value="UniProtKB-ARBA"/>
</dbReference>
<dbReference type="InterPro" id="IPR000571">
    <property type="entry name" value="Znf_CCCH"/>
</dbReference>
<protein>
    <submittedName>
        <fullName evidence="14">Zinc finger CCCH domain-containing protein 47</fullName>
    </submittedName>
</protein>
<feature type="region of interest" description="Disordered" evidence="12">
    <location>
        <begin position="420"/>
        <end position="445"/>
    </location>
</feature>
<evidence type="ECO:0000256" key="12">
    <source>
        <dbReference type="SAM" id="MobiDB-lite"/>
    </source>
</evidence>
<comment type="subcellular location">
    <subcellularLocation>
        <location evidence="1">Nucleus</location>
    </subcellularLocation>
</comment>
<evidence type="ECO:0000256" key="5">
    <source>
        <dbReference type="ARBA" id="ARBA00022833"/>
    </source>
</evidence>
<name>A0A1J3K530_NOCCA</name>
<feature type="domain" description="C3H1-type" evidence="13">
    <location>
        <begin position="248"/>
        <end position="275"/>
    </location>
</feature>
<keyword evidence="5 11" id="KW-0862">Zinc</keyword>
<dbReference type="SMART" id="SM00248">
    <property type="entry name" value="ANK"/>
    <property type="match status" value="3"/>
</dbReference>
<gene>
    <name evidence="14" type="ORF">MP_TR25273_c0_g1_i1_g.73695</name>
</gene>
<keyword evidence="8" id="KW-0238">DNA-binding</keyword>
<reference evidence="14" key="1">
    <citation type="submission" date="2016-07" db="EMBL/GenBank/DDBJ databases">
        <title>De novo transcriptome assembly of four accessions of the metal hyperaccumulator plant Noccaea caerulescens.</title>
        <authorList>
            <person name="Blande D."/>
            <person name="Halimaa P."/>
            <person name="Tervahauta A.I."/>
            <person name="Aarts M.G."/>
            <person name="Karenlampi S.O."/>
        </authorList>
    </citation>
    <scope>NUCLEOTIDE SEQUENCE</scope>
</reference>
<evidence type="ECO:0000256" key="2">
    <source>
        <dbReference type="ARBA" id="ARBA00022723"/>
    </source>
</evidence>
<keyword evidence="7" id="KW-0040">ANK repeat</keyword>
<evidence type="ECO:0000256" key="8">
    <source>
        <dbReference type="ARBA" id="ARBA00023125"/>
    </source>
</evidence>
<dbReference type="FunFam" id="3.30.1370.210:FF:000009">
    <property type="entry name" value="Zinc finger CCCH domain-containing protein 66"/>
    <property type="match status" value="1"/>
</dbReference>